<dbReference type="Proteomes" id="UP000682733">
    <property type="component" value="Unassembled WGS sequence"/>
</dbReference>
<name>A0A8S2R2L2_9BILA</name>
<dbReference type="AlphaFoldDB" id="A0A8S2R2L2"/>
<organism evidence="4 5">
    <name type="scientific">Didymodactylos carnosus</name>
    <dbReference type="NCBI Taxonomy" id="1234261"/>
    <lineage>
        <taxon>Eukaryota</taxon>
        <taxon>Metazoa</taxon>
        <taxon>Spiralia</taxon>
        <taxon>Gnathifera</taxon>
        <taxon>Rotifera</taxon>
        <taxon>Eurotatoria</taxon>
        <taxon>Bdelloidea</taxon>
        <taxon>Philodinida</taxon>
        <taxon>Philodinidae</taxon>
        <taxon>Didymodactylos</taxon>
    </lineage>
</organism>
<proteinExistence type="predicted"/>
<evidence type="ECO:0000256" key="1">
    <source>
        <dbReference type="SAM" id="MobiDB-lite"/>
    </source>
</evidence>
<accession>A0A8S2R2L2</accession>
<feature type="region of interest" description="Disordered" evidence="1">
    <location>
        <begin position="1"/>
        <end position="72"/>
    </location>
</feature>
<sequence length="435" mass="49927">MNDVSCSLWDSSRRSDPPLSSCTEEKTHRVTENDLPLIRRSDFPDQKLPPVDRPKLPKRPTRDFSKVSNRQKRTKLTDLNSQLDEFAKENNIDVNQVLGYVLYQCNYNTKKHLAKLGDELYRTGNIAEAAHSSLDLDHTLALKTHINMSRNDMDFIKSYFRESIHIPNRNVIREHSQMLVPAVEECREGRGITVVKVSDSVSLTIKRLIDQSLKHNIPLSTDLLYRQKTGHDGAGGQSIYRANQNPMTDANIFSKMMGPLSLSDSATGETFWRNQAPNSAFWTRPLALIAEKENFELIRFVNETFEPQEQMLRENGLSFDHNGQTYKVFIVIEDSMKDMKVRMVESGLGGADCLICYTRQTEWKDVKKLNEENAFLITRTAEKTMNLYNEMIEESGEIKKRKNDYETRAGLTSEPLSTSDHHFLTLIHQYINGTT</sequence>
<reference evidence="4" key="1">
    <citation type="submission" date="2021-02" db="EMBL/GenBank/DDBJ databases">
        <authorList>
            <person name="Nowell W R."/>
        </authorList>
    </citation>
    <scope>NUCLEOTIDE SEQUENCE</scope>
</reference>
<evidence type="ECO:0000259" key="2">
    <source>
        <dbReference type="Pfam" id="PF26100"/>
    </source>
</evidence>
<gene>
    <name evidence="3" type="ORF">OVA965_LOCUS29314</name>
    <name evidence="4" type="ORF">TMI583_LOCUS30084</name>
</gene>
<evidence type="ECO:0000313" key="3">
    <source>
        <dbReference type="EMBL" id="CAF1318291.1"/>
    </source>
</evidence>
<evidence type="ECO:0000313" key="5">
    <source>
        <dbReference type="Proteomes" id="UP000682733"/>
    </source>
</evidence>
<dbReference type="Pfam" id="PF26100">
    <property type="entry name" value="RAG1_RNase_H"/>
    <property type="match status" value="1"/>
</dbReference>
<comment type="caution">
    <text evidence="4">The sequence shown here is derived from an EMBL/GenBank/DDBJ whole genome shotgun (WGS) entry which is preliminary data.</text>
</comment>
<dbReference type="EMBL" id="CAJOBA010042150">
    <property type="protein sequence ID" value="CAF4127725.1"/>
    <property type="molecule type" value="Genomic_DNA"/>
</dbReference>
<dbReference type="EMBL" id="CAJNOK010020548">
    <property type="protein sequence ID" value="CAF1318291.1"/>
    <property type="molecule type" value="Genomic_DNA"/>
</dbReference>
<evidence type="ECO:0000313" key="4">
    <source>
        <dbReference type="EMBL" id="CAF4127725.1"/>
    </source>
</evidence>
<feature type="compositionally biased region" description="Basic and acidic residues" evidence="1">
    <location>
        <begin position="23"/>
        <end position="65"/>
    </location>
</feature>
<dbReference type="InterPro" id="IPR058554">
    <property type="entry name" value="RAG1_RNase_H"/>
</dbReference>
<protein>
    <recommendedName>
        <fullName evidence="2">V(D)J recombination-activating protein 1 RNase H domain-containing protein</fullName>
    </recommendedName>
</protein>
<dbReference type="Proteomes" id="UP000677228">
    <property type="component" value="Unassembled WGS sequence"/>
</dbReference>
<feature type="domain" description="V(D)J recombination-activating protein 1 RNase H" evidence="2">
    <location>
        <begin position="228"/>
        <end position="350"/>
    </location>
</feature>